<dbReference type="Pfam" id="PF07748">
    <property type="entry name" value="Glyco_hydro_38C"/>
    <property type="match status" value="1"/>
</dbReference>
<evidence type="ECO:0000256" key="3">
    <source>
        <dbReference type="ARBA" id="ARBA00022801"/>
    </source>
</evidence>
<dbReference type="EC" id="3.2.1.24" evidence="6"/>
<dbReference type="InterPro" id="IPR037094">
    <property type="entry name" value="Glyco_hydro_38_cen_sf"/>
</dbReference>
<dbReference type="SUPFAM" id="SSF88713">
    <property type="entry name" value="Glycoside hydrolase/deacetylase"/>
    <property type="match status" value="1"/>
</dbReference>
<comment type="similarity">
    <text evidence="1">Belongs to the glycosyl hydrolase 38 family.</text>
</comment>
<dbReference type="GO" id="GO:0030246">
    <property type="term" value="F:carbohydrate binding"/>
    <property type="evidence" value="ECO:0007669"/>
    <property type="project" value="InterPro"/>
</dbReference>
<organism evidence="6 7">
    <name type="scientific">Microbacterium immunditiarum</name>
    <dbReference type="NCBI Taxonomy" id="337480"/>
    <lineage>
        <taxon>Bacteria</taxon>
        <taxon>Bacillati</taxon>
        <taxon>Actinomycetota</taxon>
        <taxon>Actinomycetes</taxon>
        <taxon>Micrococcales</taxon>
        <taxon>Microbacteriaceae</taxon>
        <taxon>Microbacterium</taxon>
    </lineage>
</organism>
<dbReference type="InterPro" id="IPR054723">
    <property type="entry name" value="Ams1-like_N"/>
</dbReference>
<dbReference type="InterPro" id="IPR011013">
    <property type="entry name" value="Gal_mutarotase_sf_dom"/>
</dbReference>
<comment type="caution">
    <text evidence="6">The sequence shown here is derived from an EMBL/GenBank/DDBJ whole genome shotgun (WGS) entry which is preliminary data.</text>
</comment>
<keyword evidence="2" id="KW-0479">Metal-binding</keyword>
<protein>
    <submittedName>
        <fullName evidence="6">Alpha-mannosidase</fullName>
        <ecNumber evidence="6">3.2.1.24</ecNumber>
    </submittedName>
</protein>
<accession>A0A7Y9KHT7</accession>
<evidence type="ECO:0000256" key="4">
    <source>
        <dbReference type="ARBA" id="ARBA00023295"/>
    </source>
</evidence>
<dbReference type="InterPro" id="IPR000602">
    <property type="entry name" value="Glyco_hydro_38_N"/>
</dbReference>
<dbReference type="Pfam" id="PF01074">
    <property type="entry name" value="Glyco_hydro_38N"/>
    <property type="match status" value="1"/>
</dbReference>
<proteinExistence type="inferred from homology"/>
<dbReference type="InterPro" id="IPR011682">
    <property type="entry name" value="Glyco_hydro_38_C"/>
</dbReference>
<evidence type="ECO:0000259" key="5">
    <source>
        <dbReference type="SMART" id="SM00872"/>
    </source>
</evidence>
<reference evidence="6 7" key="1">
    <citation type="submission" date="2020-07" db="EMBL/GenBank/DDBJ databases">
        <title>Sequencing the genomes of 1000 actinobacteria strains.</title>
        <authorList>
            <person name="Klenk H.-P."/>
        </authorList>
    </citation>
    <scope>NUCLEOTIDE SEQUENCE [LARGE SCALE GENOMIC DNA]</scope>
    <source>
        <strain evidence="6 7">DSM 24662</strain>
    </source>
</reference>
<keyword evidence="3 6" id="KW-0378">Hydrolase</keyword>
<dbReference type="Gene3D" id="3.20.110.10">
    <property type="entry name" value="Glycoside hydrolase 38, N terminal domain"/>
    <property type="match status" value="1"/>
</dbReference>
<evidence type="ECO:0000256" key="1">
    <source>
        <dbReference type="ARBA" id="ARBA00009792"/>
    </source>
</evidence>
<dbReference type="GO" id="GO:0004559">
    <property type="term" value="F:alpha-mannosidase activity"/>
    <property type="evidence" value="ECO:0007669"/>
    <property type="project" value="UniProtKB-EC"/>
</dbReference>
<dbReference type="GO" id="GO:0006013">
    <property type="term" value="P:mannose metabolic process"/>
    <property type="evidence" value="ECO:0007669"/>
    <property type="project" value="InterPro"/>
</dbReference>
<dbReference type="CDD" id="cd10789">
    <property type="entry name" value="GH38N_AMII_ER_cytosolic"/>
    <property type="match status" value="1"/>
</dbReference>
<dbReference type="Pfam" id="PF22907">
    <property type="entry name" value="Ams1-like_1st"/>
    <property type="match status" value="1"/>
</dbReference>
<evidence type="ECO:0000256" key="2">
    <source>
        <dbReference type="ARBA" id="ARBA00022723"/>
    </source>
</evidence>
<keyword evidence="4 6" id="KW-0326">Glycosidase</keyword>
<keyword evidence="7" id="KW-1185">Reference proteome</keyword>
<dbReference type="SUPFAM" id="SSF88688">
    <property type="entry name" value="Families 57/38 glycoside transferase middle domain"/>
    <property type="match status" value="1"/>
</dbReference>
<dbReference type="InterPro" id="IPR027291">
    <property type="entry name" value="Glyco_hydro_38_N_sf"/>
</dbReference>
<dbReference type="SMART" id="SM00872">
    <property type="entry name" value="Alpha-mann_mid"/>
    <property type="match status" value="1"/>
</dbReference>
<dbReference type="Gene3D" id="1.20.1270.50">
    <property type="entry name" value="Glycoside hydrolase family 38, central domain"/>
    <property type="match status" value="1"/>
</dbReference>
<dbReference type="GO" id="GO:0046872">
    <property type="term" value="F:metal ion binding"/>
    <property type="evidence" value="ECO:0007669"/>
    <property type="project" value="UniProtKB-KW"/>
</dbReference>
<dbReference type="FunFam" id="1.20.1270.50:FF:000004">
    <property type="entry name" value="alpha-mannosidase 2C1 isoform X1"/>
    <property type="match status" value="1"/>
</dbReference>
<evidence type="ECO:0000313" key="6">
    <source>
        <dbReference type="EMBL" id="NYE18040.1"/>
    </source>
</evidence>
<gene>
    <name evidence="6" type="ORF">BJ991_000068</name>
</gene>
<sequence length="1007" mass="111606">MHITDSLTIERAQRVLRERIAPAVYSQTAPLTVEEQRLSGEPIPFDKALEGTFQPHAPGSAWGAAWGTTWFRITGAVPAEWSGRTVEAVIDLGFDTRMAGFQCEGLVHRPDGTAVKALNPDNQWVRIADAARGGESVELYIEAAANPVILDRDHRFAPTDEGDVHTSSPALIYTTRRIELAVFEREVWDLLLDLEVLLELVVELPVEPRRAKILQALDDSLDALHLQDIPGTAAAARAALGPVLAMPASASAHDILAVGHSHIDSAWLWPLRETRRKVARTTSSMLSLLETDEDFVYSMSSAQQFDWIRKERPELWGRITRAVADGRFIPVGGMWVESDTVMPSGESLARQFLYGQRFFDREFGERSRGVWLPDSFGYSPALPQLIRRAGFDWFFTQKISWNQTNRFPHHTFEWEGIDGSRVLTHFSPMDTYASTLAGDELAKASRQFAESRVANESIAPVGYGDGGGGTTREMLGRAARLSDLEGSPRVRWASPDELYARAAEVGTLPVWVGELYLEMHRATLTTHHQMKWGNRRAEERLLEAELWAATAALRVGADYPYDELDELWETVLLHQFHDILPGTSIAWVHREARERYAEVLGRADAIIDEALGRLVGEGDQRIQVNPTPFAIHATPPGGGAADSATTDAAATTLVRRDSSFVLDNGVIRVVIDQSGHIASAVDLRAGRDIIPAGTVANRLRLYQDFPNKWDAWDIDEFYRNAEHEIGEVEHIEADVTNATAGVFVRRRISDSSTVEQRLSLAPGERVLQIEQTVEWHETEKLLKIAFPLDIHADSSVAETQFGYVRRPTHTNTSWDAARFETSMHRYVLIEEPGFGAAVVNDSSYGFDVTREPGEHGSVSCLRISLLRAPRYPDPLTDQGTHTHRLGLVVGADIAAATRHGYLINAHDRVRTGERGFDPLVEIVGDGLVVSSVKLAADRSGALIVRVYESLGRRSRGHLRARFAVASAHEASLIEDVGAPVEQDESGVILDLAPFEVRTLRLSPIAEM</sequence>
<dbReference type="EMBL" id="JACCBV010000001">
    <property type="protein sequence ID" value="NYE18040.1"/>
    <property type="molecule type" value="Genomic_DNA"/>
</dbReference>
<name>A0A7Y9KHT7_9MICO</name>
<dbReference type="AlphaFoldDB" id="A0A7Y9KHT7"/>
<feature type="domain" description="Glycoside hydrolase family 38 central" evidence="5">
    <location>
        <begin position="518"/>
        <end position="596"/>
    </location>
</feature>
<dbReference type="InterPro" id="IPR015341">
    <property type="entry name" value="Glyco_hydro_38_cen"/>
</dbReference>
<dbReference type="InterPro" id="IPR011330">
    <property type="entry name" value="Glyco_hydro/deAcase_b/a-brl"/>
</dbReference>
<dbReference type="Proteomes" id="UP000576969">
    <property type="component" value="Unassembled WGS sequence"/>
</dbReference>
<dbReference type="RefSeq" id="WP_179486485.1">
    <property type="nucleotide sequence ID" value="NZ_JACCBV010000001.1"/>
</dbReference>
<dbReference type="Pfam" id="PF17677">
    <property type="entry name" value="Glyco_hydro38C2"/>
    <property type="match status" value="1"/>
</dbReference>
<dbReference type="PANTHER" id="PTHR46017">
    <property type="entry name" value="ALPHA-MANNOSIDASE 2C1"/>
    <property type="match status" value="1"/>
</dbReference>
<dbReference type="FunFam" id="3.20.110.10:FF:000002">
    <property type="entry name" value="alpha-mannosidase 2C1 isoform X1"/>
    <property type="match status" value="1"/>
</dbReference>
<dbReference type="InterPro" id="IPR028995">
    <property type="entry name" value="Glyco_hydro_57/38_cen_sf"/>
</dbReference>
<dbReference type="Gene3D" id="2.70.98.30">
    <property type="entry name" value="Golgi alpha-mannosidase II, domain 4"/>
    <property type="match status" value="1"/>
</dbReference>
<dbReference type="Pfam" id="PF09261">
    <property type="entry name" value="Alpha-mann_mid"/>
    <property type="match status" value="1"/>
</dbReference>
<dbReference type="PANTHER" id="PTHR46017:SF1">
    <property type="entry name" value="ALPHA-MANNOSIDASE 2C1"/>
    <property type="match status" value="1"/>
</dbReference>
<dbReference type="GO" id="GO:0009313">
    <property type="term" value="P:oligosaccharide catabolic process"/>
    <property type="evidence" value="ECO:0007669"/>
    <property type="project" value="TreeGrafter"/>
</dbReference>
<dbReference type="InterPro" id="IPR041147">
    <property type="entry name" value="GH38_C"/>
</dbReference>
<dbReference type="SUPFAM" id="SSF74650">
    <property type="entry name" value="Galactose mutarotase-like"/>
    <property type="match status" value="1"/>
</dbReference>
<evidence type="ECO:0000313" key="7">
    <source>
        <dbReference type="Proteomes" id="UP000576969"/>
    </source>
</evidence>